<feature type="region of interest" description="Disordered" evidence="1">
    <location>
        <begin position="114"/>
        <end position="137"/>
    </location>
</feature>
<evidence type="ECO:0000313" key="3">
    <source>
        <dbReference type="Proteomes" id="UP000245764"/>
    </source>
</evidence>
<evidence type="ECO:0000256" key="1">
    <source>
        <dbReference type="SAM" id="MobiDB-lite"/>
    </source>
</evidence>
<feature type="region of interest" description="Disordered" evidence="1">
    <location>
        <begin position="494"/>
        <end position="622"/>
    </location>
</feature>
<feature type="region of interest" description="Disordered" evidence="1">
    <location>
        <begin position="182"/>
        <end position="234"/>
    </location>
</feature>
<feature type="region of interest" description="Disordered" evidence="1">
    <location>
        <begin position="431"/>
        <end position="461"/>
    </location>
</feature>
<evidence type="ECO:0000313" key="2">
    <source>
        <dbReference type="EMBL" id="SMR57056.1"/>
    </source>
</evidence>
<feature type="compositionally biased region" description="Basic and acidic residues" evidence="1">
    <location>
        <begin position="591"/>
        <end position="602"/>
    </location>
</feature>
<feature type="compositionally biased region" description="Basic and acidic residues" evidence="1">
    <location>
        <begin position="433"/>
        <end position="461"/>
    </location>
</feature>
<dbReference type="AlphaFoldDB" id="A0A2H1GTZ9"/>
<feature type="compositionally biased region" description="Polar residues" evidence="1">
    <location>
        <begin position="500"/>
        <end position="518"/>
    </location>
</feature>
<name>A0A2H1GTZ9_ZYMTR</name>
<gene>
    <name evidence="2" type="ORF">ZT1E4_G8653</name>
</gene>
<accession>A0A2H1GTZ9</accession>
<reference evidence="3" key="1">
    <citation type="submission" date="2017-05" db="EMBL/GenBank/DDBJ databases">
        <authorList>
            <person name="Song R."/>
            <person name="Chenine A.L."/>
            <person name="Ruprecht R.M."/>
        </authorList>
    </citation>
    <scope>NUCLEOTIDE SEQUENCE [LARGE SCALE GENOMIC DNA]</scope>
</reference>
<organism evidence="2 3">
    <name type="scientific">Zymoseptoria tritici ST99CH_1E4</name>
    <dbReference type="NCBI Taxonomy" id="1276532"/>
    <lineage>
        <taxon>Eukaryota</taxon>
        <taxon>Fungi</taxon>
        <taxon>Dikarya</taxon>
        <taxon>Ascomycota</taxon>
        <taxon>Pezizomycotina</taxon>
        <taxon>Dothideomycetes</taxon>
        <taxon>Dothideomycetidae</taxon>
        <taxon>Mycosphaerellales</taxon>
        <taxon>Mycosphaerellaceae</taxon>
        <taxon>Zymoseptoria</taxon>
    </lineage>
</organism>
<dbReference type="Proteomes" id="UP000245764">
    <property type="component" value="Chromosome 8"/>
</dbReference>
<sequence>MADIKTAATETSIGFRKKYSSECRAEYRQTLQLFDEGQFEEAIDAARTRVMDAWLPHFWQLKYCIIIIRSLDSWDRAEKYLEIADEVWQATFRDSNNSAQSSLGQLRKDLDNIRAEQDEQRPDELEGEEKVTGEVEYKEEKTNAPWLNEYHRDIWRSRNKDTVVEMVHTLDNLAIGVMRRTCKAESEGSEHDDDEEDGTTGKVTAPDASQAAEDIRARDAQSMAEDQNRVQELHDERDSLPRYWQLTYCMEIVKAAMDEATYEKYRGLMLDLWQAILRFSEKWGGPEAYEEKLWPELWSEISFWRKETFDKHRPPRTNREALMHVTSPRLEHALDDLVTQFLRGTCGSKSINEAIAEINDGKPHARDSSVDEIWLDTEQRILFDDNEIIGAAPVHKPGPSAALDLKFAAKDTTGERYLEFGQLLKNLQQQHKQFKEALPRSGGDQEKKHAESKVQQAEREAEVEHIWEQCVARRVRCAYRIPTCKLEHVGDDESVAEYTPESSVVGTPAHSENGSTPGIDSDASDHDKRRTEEAQWAEAHEKRKNEEAQWTKVREAKKTEYDNSGPRLATGFMRCMKDETRMQKSSGTNSGEKEEKKLRISDLDIDAEPAKPEQTLEDGSSQRDEIERLKVALAVATAKAKTANGKSKASWTRSKDLLLRQRKAREGFLCRLERELENHRTQATRIETRIKEHKLASAIADREAAAQLKEIEDDLAAL</sequence>
<dbReference type="EMBL" id="LT854260">
    <property type="protein sequence ID" value="SMR57056.1"/>
    <property type="molecule type" value="Genomic_DNA"/>
</dbReference>
<proteinExistence type="predicted"/>
<feature type="compositionally biased region" description="Basic and acidic residues" evidence="1">
    <location>
        <begin position="523"/>
        <end position="561"/>
    </location>
</feature>
<protein>
    <submittedName>
        <fullName evidence="2">Uncharacterized protein</fullName>
    </submittedName>
</protein>